<evidence type="ECO:0000256" key="2">
    <source>
        <dbReference type="ARBA" id="ARBA00012663"/>
    </source>
</evidence>
<feature type="non-terminal residue" evidence="6">
    <location>
        <position position="305"/>
    </location>
</feature>
<dbReference type="InterPro" id="IPR015882">
    <property type="entry name" value="HEX_bac_N"/>
</dbReference>
<dbReference type="EC" id="3.2.1.52" evidence="2"/>
<dbReference type="InterPro" id="IPR017853">
    <property type="entry name" value="GH"/>
</dbReference>
<dbReference type="PRINTS" id="PR00738">
    <property type="entry name" value="GLHYDRLASE20"/>
</dbReference>
<dbReference type="SUPFAM" id="SSF55545">
    <property type="entry name" value="beta-N-acetylhexosaminidase-like domain"/>
    <property type="match status" value="1"/>
</dbReference>
<dbReference type="InterPro" id="IPR025705">
    <property type="entry name" value="Beta_hexosaminidase_sua/sub"/>
</dbReference>
<dbReference type="SUPFAM" id="SSF51445">
    <property type="entry name" value="(Trans)glycosidases"/>
    <property type="match status" value="1"/>
</dbReference>
<accession>A0A3B1C5J0</accession>
<protein>
    <recommendedName>
        <fullName evidence="2">beta-N-acetylhexosaminidase</fullName>
        <ecNumber evidence="2">3.2.1.52</ecNumber>
    </recommendedName>
</protein>
<reference evidence="6" key="1">
    <citation type="submission" date="2018-06" db="EMBL/GenBank/DDBJ databases">
        <authorList>
            <person name="Zhirakovskaya E."/>
        </authorList>
    </citation>
    <scope>NUCLEOTIDE SEQUENCE</scope>
</reference>
<dbReference type="PROSITE" id="PS51257">
    <property type="entry name" value="PROKAR_LIPOPROTEIN"/>
    <property type="match status" value="1"/>
</dbReference>
<dbReference type="GO" id="GO:0005975">
    <property type="term" value="P:carbohydrate metabolic process"/>
    <property type="evidence" value="ECO:0007669"/>
    <property type="project" value="InterPro"/>
</dbReference>
<keyword evidence="4 6" id="KW-0326">Glycosidase</keyword>
<feature type="domain" description="Beta-hexosaminidase bacterial type N-terminal" evidence="5">
    <location>
        <begin position="26"/>
        <end position="164"/>
    </location>
</feature>
<dbReference type="PANTHER" id="PTHR22600">
    <property type="entry name" value="BETA-HEXOSAMINIDASE"/>
    <property type="match status" value="1"/>
</dbReference>
<dbReference type="EMBL" id="UOGD01000298">
    <property type="protein sequence ID" value="VAX25429.1"/>
    <property type="molecule type" value="Genomic_DNA"/>
</dbReference>
<evidence type="ECO:0000256" key="3">
    <source>
        <dbReference type="ARBA" id="ARBA00022801"/>
    </source>
</evidence>
<dbReference type="GO" id="GO:0016020">
    <property type="term" value="C:membrane"/>
    <property type="evidence" value="ECO:0007669"/>
    <property type="project" value="TreeGrafter"/>
</dbReference>
<keyword evidence="3 6" id="KW-0378">Hydrolase</keyword>
<sequence>MKRLVIIVFSFLILISCSSQNKNIDLQIIPQPQKVTYNKGELELLNKNFSFLFDSIDPQIINPLRSEFDRSLKFYDSKISEHVDSNIIVKIRRLSKNKIKELNLKKKDKQLFVEEGYQLSVEADTIDISAVSETGAFYGLQTLKQLLITYRVKGKLPLMEIVDYPEMKFRALMDDISRGPIPNMKYMKYQIRRLSELKYNYLTYYIEHVVKTKSHPEFAPDDALTIDEIKELSAYAKKYHIILIGNFQSFGHFENILSIPKYAYLGERGKLLSPAKEESYKFLADIYSELIPAFDSPMFIVNCDE</sequence>
<organism evidence="6">
    <name type="scientific">hydrothermal vent metagenome</name>
    <dbReference type="NCBI Taxonomy" id="652676"/>
    <lineage>
        <taxon>unclassified sequences</taxon>
        <taxon>metagenomes</taxon>
        <taxon>ecological metagenomes</taxon>
    </lineage>
</organism>
<evidence type="ECO:0000313" key="6">
    <source>
        <dbReference type="EMBL" id="VAX25429.1"/>
    </source>
</evidence>
<dbReference type="GO" id="GO:0004563">
    <property type="term" value="F:beta-N-acetylhexosaminidase activity"/>
    <property type="evidence" value="ECO:0007669"/>
    <property type="project" value="UniProtKB-EC"/>
</dbReference>
<comment type="catalytic activity">
    <reaction evidence="1">
        <text>Hydrolysis of terminal non-reducing N-acetyl-D-hexosamine residues in N-acetyl-beta-D-hexosaminides.</text>
        <dbReference type="EC" id="3.2.1.52"/>
    </reaction>
</comment>
<gene>
    <name evidence="6" type="ORF">MNBD_IGNAVI01-1833</name>
</gene>
<dbReference type="Gene3D" id="3.20.20.80">
    <property type="entry name" value="Glycosidases"/>
    <property type="match status" value="1"/>
</dbReference>
<evidence type="ECO:0000259" key="5">
    <source>
        <dbReference type="Pfam" id="PF02838"/>
    </source>
</evidence>
<dbReference type="AlphaFoldDB" id="A0A3B1C5J0"/>
<dbReference type="InterPro" id="IPR029018">
    <property type="entry name" value="Hex-like_dom2"/>
</dbReference>
<proteinExistence type="predicted"/>
<dbReference type="Pfam" id="PF02838">
    <property type="entry name" value="Glyco_hydro_20b"/>
    <property type="match status" value="1"/>
</dbReference>
<evidence type="ECO:0000256" key="1">
    <source>
        <dbReference type="ARBA" id="ARBA00001231"/>
    </source>
</evidence>
<evidence type="ECO:0000256" key="4">
    <source>
        <dbReference type="ARBA" id="ARBA00023295"/>
    </source>
</evidence>
<dbReference type="Gene3D" id="3.30.379.10">
    <property type="entry name" value="Chitobiase/beta-hexosaminidase domain 2-like"/>
    <property type="match status" value="1"/>
</dbReference>
<dbReference type="PANTHER" id="PTHR22600:SF57">
    <property type="entry name" value="BETA-N-ACETYLHEXOSAMINIDASE"/>
    <property type="match status" value="1"/>
</dbReference>
<dbReference type="GO" id="GO:0030203">
    <property type="term" value="P:glycosaminoglycan metabolic process"/>
    <property type="evidence" value="ECO:0007669"/>
    <property type="project" value="TreeGrafter"/>
</dbReference>
<name>A0A3B1C5J0_9ZZZZ</name>